<dbReference type="SMART" id="SM00487">
    <property type="entry name" value="DEXDc"/>
    <property type="match status" value="1"/>
</dbReference>
<keyword evidence="1" id="KW-0547">Nucleotide-binding</keyword>
<evidence type="ECO:0000259" key="6">
    <source>
        <dbReference type="PROSITE" id="PS50908"/>
    </source>
</evidence>
<feature type="region of interest" description="Disordered" evidence="5">
    <location>
        <begin position="1"/>
        <end position="59"/>
    </location>
</feature>
<dbReference type="Pfam" id="PF00271">
    <property type="entry name" value="Helicase_C"/>
    <property type="match status" value="1"/>
</dbReference>
<dbReference type="SMART" id="SM00591">
    <property type="entry name" value="RWD"/>
    <property type="match status" value="1"/>
</dbReference>
<feature type="domain" description="Helicase ATP-binding" evidence="7">
    <location>
        <begin position="585"/>
        <end position="756"/>
    </location>
</feature>
<dbReference type="InterPro" id="IPR001650">
    <property type="entry name" value="Helicase_C-like"/>
</dbReference>
<dbReference type="Pfam" id="PF24385">
    <property type="entry name" value="DSRM_DHX29"/>
    <property type="match status" value="1"/>
</dbReference>
<name>A0A0D2DPJ6_9EURO</name>
<dbReference type="CDD" id="cd23827">
    <property type="entry name" value="RWD_YLR419W-like"/>
    <property type="match status" value="1"/>
</dbReference>
<dbReference type="STRING" id="5601.A0A0D2DPJ6"/>
<dbReference type="Gene3D" id="3.40.50.300">
    <property type="entry name" value="P-loop containing nucleotide triphosphate hydrolases"/>
    <property type="match status" value="2"/>
</dbReference>
<dbReference type="InterPro" id="IPR007502">
    <property type="entry name" value="Helicase-assoc_dom"/>
</dbReference>
<dbReference type="EMBL" id="KN846961">
    <property type="protein sequence ID" value="KIW64157.1"/>
    <property type="molecule type" value="Genomic_DNA"/>
</dbReference>
<dbReference type="InterPro" id="IPR011545">
    <property type="entry name" value="DEAD/DEAH_box_helicase_dom"/>
</dbReference>
<dbReference type="InterPro" id="IPR014001">
    <property type="entry name" value="Helicase_ATP-bd"/>
</dbReference>
<accession>A0A0D2DPJ6</accession>
<evidence type="ECO:0000256" key="1">
    <source>
        <dbReference type="ARBA" id="ARBA00022741"/>
    </source>
</evidence>
<dbReference type="PROSITE" id="PS50908">
    <property type="entry name" value="RWD"/>
    <property type="match status" value="1"/>
</dbReference>
<dbReference type="SMART" id="SM00847">
    <property type="entry name" value="HA2"/>
    <property type="match status" value="1"/>
</dbReference>
<dbReference type="Gene3D" id="3.10.110.10">
    <property type="entry name" value="Ubiquitin Conjugating Enzyme"/>
    <property type="match status" value="1"/>
</dbReference>
<evidence type="ECO:0000256" key="2">
    <source>
        <dbReference type="ARBA" id="ARBA00022801"/>
    </source>
</evidence>
<feature type="region of interest" description="Disordered" evidence="5">
    <location>
        <begin position="206"/>
        <end position="228"/>
    </location>
</feature>
<dbReference type="Gene3D" id="1.20.120.1080">
    <property type="match status" value="1"/>
</dbReference>
<evidence type="ECO:0000259" key="8">
    <source>
        <dbReference type="PROSITE" id="PS51194"/>
    </source>
</evidence>
<dbReference type="Pfam" id="PF21010">
    <property type="entry name" value="HA2_C"/>
    <property type="match status" value="1"/>
</dbReference>
<dbReference type="InterPro" id="IPR059023">
    <property type="entry name" value="RNA_hel_CTD"/>
</dbReference>
<dbReference type="PANTHER" id="PTHR18934">
    <property type="entry name" value="ATP-DEPENDENT RNA HELICASE"/>
    <property type="match status" value="1"/>
</dbReference>
<dbReference type="CDD" id="cd17917">
    <property type="entry name" value="DEXHc_RHA-like"/>
    <property type="match status" value="1"/>
</dbReference>
<evidence type="ECO:0000256" key="4">
    <source>
        <dbReference type="ARBA" id="ARBA00022840"/>
    </source>
</evidence>
<dbReference type="InterPro" id="IPR016135">
    <property type="entry name" value="UBQ-conjugating_enzyme/RWD"/>
</dbReference>
<dbReference type="GO" id="GO:0016787">
    <property type="term" value="F:hydrolase activity"/>
    <property type="evidence" value="ECO:0007669"/>
    <property type="project" value="UniProtKB-KW"/>
</dbReference>
<protein>
    <submittedName>
        <fullName evidence="9">Uncharacterized protein</fullName>
    </submittedName>
</protein>
<dbReference type="InterPro" id="IPR027417">
    <property type="entry name" value="P-loop_NTPase"/>
</dbReference>
<evidence type="ECO:0000259" key="7">
    <source>
        <dbReference type="PROSITE" id="PS51192"/>
    </source>
</evidence>
<dbReference type="SUPFAM" id="SSF52540">
    <property type="entry name" value="P-loop containing nucleoside triphosphate hydrolases"/>
    <property type="match status" value="1"/>
</dbReference>
<dbReference type="FunFam" id="3.40.50.300:FF:000868">
    <property type="entry name" value="DEAD/DEAH box helicase, putative"/>
    <property type="match status" value="1"/>
</dbReference>
<dbReference type="GO" id="GO:0004386">
    <property type="term" value="F:helicase activity"/>
    <property type="evidence" value="ECO:0007669"/>
    <property type="project" value="UniProtKB-KW"/>
</dbReference>
<organism evidence="9 10">
    <name type="scientific">Phialophora macrospora</name>
    <dbReference type="NCBI Taxonomy" id="1851006"/>
    <lineage>
        <taxon>Eukaryota</taxon>
        <taxon>Fungi</taxon>
        <taxon>Dikarya</taxon>
        <taxon>Ascomycota</taxon>
        <taxon>Pezizomycotina</taxon>
        <taxon>Eurotiomycetes</taxon>
        <taxon>Chaetothyriomycetidae</taxon>
        <taxon>Chaetothyriales</taxon>
        <taxon>Herpotrichiellaceae</taxon>
        <taxon>Phialophora</taxon>
    </lineage>
</organism>
<dbReference type="HOGENOM" id="CLU_001832_4_0_1"/>
<evidence type="ECO:0000256" key="3">
    <source>
        <dbReference type="ARBA" id="ARBA00022806"/>
    </source>
</evidence>
<keyword evidence="4" id="KW-0067">ATP-binding</keyword>
<evidence type="ECO:0000256" key="5">
    <source>
        <dbReference type="SAM" id="MobiDB-lite"/>
    </source>
</evidence>
<dbReference type="Pfam" id="PF07717">
    <property type="entry name" value="OB_NTP_bind"/>
    <property type="match status" value="1"/>
</dbReference>
<proteinExistence type="predicted"/>
<feature type="compositionally biased region" description="Low complexity" evidence="5">
    <location>
        <begin position="9"/>
        <end position="21"/>
    </location>
</feature>
<dbReference type="InterPro" id="IPR006575">
    <property type="entry name" value="RWD_dom"/>
</dbReference>
<dbReference type="CDD" id="cd18791">
    <property type="entry name" value="SF2_C_RHA"/>
    <property type="match status" value="1"/>
</dbReference>
<feature type="domain" description="RWD" evidence="6">
    <location>
        <begin position="402"/>
        <end position="500"/>
    </location>
</feature>
<feature type="compositionally biased region" description="Basic and acidic residues" evidence="5">
    <location>
        <begin position="38"/>
        <end position="55"/>
    </location>
</feature>
<feature type="domain" description="Helicase C-terminal" evidence="8">
    <location>
        <begin position="814"/>
        <end position="977"/>
    </location>
</feature>
<dbReference type="InterPro" id="IPR056328">
    <property type="entry name" value="DSRM_DHX29"/>
</dbReference>
<dbReference type="SUPFAM" id="SSF54768">
    <property type="entry name" value="dsRNA-binding domain-like"/>
    <property type="match status" value="1"/>
</dbReference>
<dbReference type="PANTHER" id="PTHR18934:SF267">
    <property type="entry name" value="ATP-DEPENDENT RNA HELICASE YLR419W-RELATED"/>
    <property type="match status" value="1"/>
</dbReference>
<reference evidence="9 10" key="1">
    <citation type="submission" date="2015-01" db="EMBL/GenBank/DDBJ databases">
        <title>The Genome Sequence of Capronia semiimmersa CBS27337.</title>
        <authorList>
            <consortium name="The Broad Institute Genomics Platform"/>
            <person name="Cuomo C."/>
            <person name="de Hoog S."/>
            <person name="Gorbushina A."/>
            <person name="Stielow B."/>
            <person name="Teixiera M."/>
            <person name="Abouelleil A."/>
            <person name="Chapman S.B."/>
            <person name="Priest M."/>
            <person name="Young S.K."/>
            <person name="Wortman J."/>
            <person name="Nusbaum C."/>
            <person name="Birren B."/>
        </authorList>
    </citation>
    <scope>NUCLEOTIDE SEQUENCE [LARGE SCALE GENOMIC DNA]</scope>
    <source>
        <strain evidence="9 10">CBS 27337</strain>
    </source>
</reference>
<evidence type="ECO:0000313" key="10">
    <source>
        <dbReference type="Proteomes" id="UP000054266"/>
    </source>
</evidence>
<sequence length="1333" mass="147319">MAPKKASTSSKGNSSKNLSLGVPDSEHIVFTNKKGDKKKQEQKDPEGPPRPDAKKIIGGASWTGKLPVNLLSELCQRQKWNKPDYQMRQVPSQNGSEKVYRACVVLSKTDPKSGEITKLPPFQLPATDVHLADQPSALEARHLAAAYTLYRLQSMKNLSMALPPTYRDLWKGDFQRLKDEDVKEGRAWKYDADPFAAESKRQEIKTAMEKRKEEQARKPPKPESVSLVGLGSSSVGAKGWDRAPRIELGQDARTRIESLIRTHSVWNRSALAMSERDKASLEIDLAKSGFQHSHIQEALDCCGTREEVLEWLLIHVPEDCLPAWSFPPGYSAGVTLVTSDLATDAKVKRLALGGYATQLCLQALRDNDGDEAQAAEALQSKLVPPKEAASLGVTSDAHVWEEEMNALESILDDRFKASGPDQCSIRPDPASDIPATYHFRRPVSGYPHVPPMVTIEAPSLPSYVRLSAVKKAITYAQDSLLGDSMVFNILEWLQSSMPDITQNPGKLSDLEIVSGSMRKELPLTKTNAQMLPLRSRTAERINLKDSRSNQVMFDTWNARQSSDSQRKMNAARQRLPAWSKQAEIVRVVNGAQVTLVTGETGSGKSTQAIQFILDDAIQNMRGSSANLICTQPRRVAALSLSERVSAERCCNEGDEVGYIIRGDSKTSSRTKITFQTTGVLLRRLQSSPSIKAALAGVTHVFIDEVHERSLDTDFLLALLRDGLPMLPHLKVVLMSATLDADIFANYFGGDRVGRVHIEGRTYPVEDYYLDDVLRLTGSGNKRDFDADGEQGIGKAIQGLGIGLNYELIASLVRHIDRELSNARGGILIFMPGTMEIDRCIKSLADMANIHVLPLHASLTPAEQRLVFKQPPAGKRKVVVATNVAETSITIEDIVAVIDSGKVKETNYDPISNIVRLEEVWASRAACKQRRGRAGRVQAGNCYKLFTKNVEANMAAAAAPEIHRTPLEQLCLSVKATGSDRKVEEFLARTVSPPDSRAVATAMKTLQRMGALEHDRLTGLGTYLAMIPADLRCAKLLVYGVLFDCVETCLTMAAVLATKSPFVSPRDKRDEAKDARMSFPTSEGDLMLDSAAFDQWKELFVTSRYRDMQNWCSSKFLSQQTLRDIDSTRRQLLDSLIEAGLLPPAYHNNSSEGNRHKGNNMLLRALVAGALYPQIARIQMPDKKYIASMSGAKELDPEAKTIKYFNEENGRVFVHPSSVLFDAQSFSGNASFVSYFTKMETSKTFIRDLTPLNAYALLLFGGPIEVDTSGQGVIVDGWLRLKGWARIGVLASRLRALLDDELRRRIDARGAVVADDTGLFEIVRHLVEFNGQDR</sequence>
<keyword evidence="10" id="KW-1185">Reference proteome</keyword>
<dbReference type="SMART" id="SM00490">
    <property type="entry name" value="HELICc"/>
    <property type="match status" value="1"/>
</dbReference>
<dbReference type="GO" id="GO:0005524">
    <property type="term" value="F:ATP binding"/>
    <property type="evidence" value="ECO:0007669"/>
    <property type="project" value="UniProtKB-KW"/>
</dbReference>
<dbReference type="PROSITE" id="PS51194">
    <property type="entry name" value="HELICASE_CTER"/>
    <property type="match status" value="1"/>
</dbReference>
<dbReference type="Proteomes" id="UP000054266">
    <property type="component" value="Unassembled WGS sequence"/>
</dbReference>
<dbReference type="InterPro" id="IPR011709">
    <property type="entry name" value="DEAD-box_helicase_OB_fold"/>
</dbReference>
<keyword evidence="3" id="KW-0347">Helicase</keyword>
<keyword evidence="2" id="KW-0378">Hydrolase</keyword>
<dbReference type="Pfam" id="PF00270">
    <property type="entry name" value="DEAD"/>
    <property type="match status" value="1"/>
</dbReference>
<evidence type="ECO:0000313" key="9">
    <source>
        <dbReference type="EMBL" id="KIW64157.1"/>
    </source>
</evidence>
<feature type="compositionally biased region" description="Basic and acidic residues" evidence="5">
    <location>
        <begin position="206"/>
        <end position="221"/>
    </location>
</feature>
<dbReference type="Pfam" id="PF05773">
    <property type="entry name" value="RWD"/>
    <property type="match status" value="1"/>
</dbReference>
<dbReference type="Pfam" id="PF26026">
    <property type="entry name" value="RNA_hel_CTD"/>
    <property type="match status" value="1"/>
</dbReference>
<gene>
    <name evidence="9" type="ORF">PV04_09111</name>
</gene>
<dbReference type="PROSITE" id="PS51192">
    <property type="entry name" value="HELICASE_ATP_BIND_1"/>
    <property type="match status" value="1"/>
</dbReference>
<dbReference type="SUPFAM" id="SSF54495">
    <property type="entry name" value="UBC-like"/>
    <property type="match status" value="1"/>
</dbReference>
<dbReference type="GO" id="GO:0003723">
    <property type="term" value="F:RNA binding"/>
    <property type="evidence" value="ECO:0007669"/>
    <property type="project" value="TreeGrafter"/>
</dbReference>